<dbReference type="Pfam" id="PF01557">
    <property type="entry name" value="FAA_hydrolase"/>
    <property type="match status" value="1"/>
</dbReference>
<protein>
    <recommendedName>
        <fullName evidence="2">Fumarylacetoacetase-like C-terminal domain-containing protein</fullName>
    </recommendedName>
</protein>
<gene>
    <name evidence="3" type="ORF">Aco03nite_025650</name>
</gene>
<evidence type="ECO:0000259" key="2">
    <source>
        <dbReference type="Pfam" id="PF01557"/>
    </source>
</evidence>
<evidence type="ECO:0000256" key="1">
    <source>
        <dbReference type="ARBA" id="ARBA00022723"/>
    </source>
</evidence>
<dbReference type="Proteomes" id="UP000612282">
    <property type="component" value="Unassembled WGS sequence"/>
</dbReference>
<dbReference type="PANTHER" id="PTHR11820">
    <property type="entry name" value="ACYLPYRUVASE"/>
    <property type="match status" value="1"/>
</dbReference>
<organism evidence="3 4">
    <name type="scientific">Actinoplanes couchii</name>
    <dbReference type="NCBI Taxonomy" id="403638"/>
    <lineage>
        <taxon>Bacteria</taxon>
        <taxon>Bacillati</taxon>
        <taxon>Actinomycetota</taxon>
        <taxon>Actinomycetes</taxon>
        <taxon>Micromonosporales</taxon>
        <taxon>Micromonosporaceae</taxon>
        <taxon>Actinoplanes</taxon>
    </lineage>
</organism>
<dbReference type="InterPro" id="IPR036663">
    <property type="entry name" value="Fumarylacetoacetase_C_sf"/>
</dbReference>
<dbReference type="Gene3D" id="3.90.850.10">
    <property type="entry name" value="Fumarylacetoacetase-like, C-terminal domain"/>
    <property type="match status" value="1"/>
</dbReference>
<dbReference type="InterPro" id="IPR011234">
    <property type="entry name" value="Fumarylacetoacetase-like_C"/>
</dbReference>
<evidence type="ECO:0000313" key="4">
    <source>
        <dbReference type="Proteomes" id="UP000612282"/>
    </source>
</evidence>
<reference evidence="3 4" key="1">
    <citation type="submission" date="2021-01" db="EMBL/GenBank/DDBJ databases">
        <title>Whole genome shotgun sequence of Actinoplanes couchii NBRC 106145.</title>
        <authorList>
            <person name="Komaki H."/>
            <person name="Tamura T."/>
        </authorList>
    </citation>
    <scope>NUCLEOTIDE SEQUENCE [LARGE SCALE GENOMIC DNA]</scope>
    <source>
        <strain evidence="3 4">NBRC 106145</strain>
    </source>
</reference>
<keyword evidence="1" id="KW-0479">Metal-binding</keyword>
<name>A0ABQ3X6P1_9ACTN</name>
<dbReference type="PANTHER" id="PTHR11820:SF7">
    <property type="entry name" value="ACYLPYRUVASE FAHD1, MITOCHONDRIAL"/>
    <property type="match status" value="1"/>
</dbReference>
<dbReference type="EMBL" id="BOMG01000039">
    <property type="protein sequence ID" value="GID54161.1"/>
    <property type="molecule type" value="Genomic_DNA"/>
</dbReference>
<evidence type="ECO:0000313" key="3">
    <source>
        <dbReference type="EMBL" id="GID54161.1"/>
    </source>
</evidence>
<feature type="domain" description="Fumarylacetoacetase-like C-terminal" evidence="2">
    <location>
        <begin position="145"/>
        <end position="405"/>
    </location>
</feature>
<dbReference type="InterPro" id="IPR006311">
    <property type="entry name" value="TAT_signal"/>
</dbReference>
<dbReference type="SUPFAM" id="SSF56529">
    <property type="entry name" value="FAH"/>
    <property type="match status" value="1"/>
</dbReference>
<comment type="caution">
    <text evidence="3">The sequence shown here is derived from an EMBL/GenBank/DDBJ whole genome shotgun (WGS) entry which is preliminary data.</text>
</comment>
<dbReference type="PROSITE" id="PS51318">
    <property type="entry name" value="TAT"/>
    <property type="match status" value="1"/>
</dbReference>
<proteinExistence type="predicted"/>
<accession>A0ABQ3X6P1</accession>
<keyword evidence="4" id="KW-1185">Reference proteome</keyword>
<dbReference type="RefSeq" id="WP_203795272.1">
    <property type="nucleotide sequence ID" value="NZ_BAAAQE010000035.1"/>
</dbReference>
<sequence length="414" mass="43841">MTSTNSGSNRRRKAVALTGVIAAGLAVASLGSYGIARAVPVEFPIVHSEQMPPGATDRVSIADPATALTFARVDTGSGPRVLAVTAYEKGAISGVDLGASFTEPIAAFNRLGYAAIRDIAGDPARPRITVASTDTLTSLDTHPHHVGIGTNYKEHQAEATIEEPFVFPKVAALTDSHSPLPAGTHGLLDYEVELGIVALNDITASTGVPQHLGLVLSNDWTDRELLVSQIEPDDLTGGAGFTNAKSQPGFLSTGDLFVIPADWESYYRGLRLDLFVNGGLRQRAEPADLIWDVRTMIDKTIAAGDRTWDSDGVPTTLTATPGMIPRGTILQTGTPEGVVYRAPDTRQRFLGFMEWAGSLGTNADTIVDSALKVYVRDATEADVYLKPGDTVVTRADGLGQIFTTITAGPRAETE</sequence>